<organism evidence="3">
    <name type="scientific">Theileria annulata</name>
    <dbReference type="NCBI Taxonomy" id="5874"/>
    <lineage>
        <taxon>Eukaryota</taxon>
        <taxon>Sar</taxon>
        <taxon>Alveolata</taxon>
        <taxon>Apicomplexa</taxon>
        <taxon>Aconoidasida</taxon>
        <taxon>Piroplasmida</taxon>
        <taxon>Theileriidae</taxon>
        <taxon>Theileria</taxon>
    </lineage>
</organism>
<evidence type="ECO:0000256" key="1">
    <source>
        <dbReference type="SAM" id="MobiDB-lite"/>
    </source>
</evidence>
<feature type="region of interest" description="Disordered" evidence="1">
    <location>
        <begin position="746"/>
        <end position="815"/>
    </location>
</feature>
<dbReference type="InterPro" id="IPR007015">
    <property type="entry name" value="DNA_pol_V/MYBBP1A"/>
</dbReference>
<feature type="compositionally biased region" description="Acidic residues" evidence="1">
    <location>
        <begin position="751"/>
        <end position="815"/>
    </location>
</feature>
<gene>
    <name evidence="3" type="ORF">TAT_000238300</name>
    <name evidence="2" type="ORF">TAV_000238400</name>
</gene>
<dbReference type="GO" id="GO:0006355">
    <property type="term" value="P:regulation of DNA-templated transcription"/>
    <property type="evidence" value="ECO:0007669"/>
    <property type="project" value="InterPro"/>
</dbReference>
<name>A0A3B0MVA4_THEAN</name>
<sequence>MKINEKIFLSFFNKLIDKNSGKNKRSKNNNVIINNITNYIKIFEKNNKINPKDSEGTLNKPVEGDSLVKNNKNSVIKNRNYLYKLTNNENILLQYSLDRLLKGILSGSRETFGKCLQEILINFKDHINFDNLILLFLDLYNVNNVSNQEIRYLYLGRLEILLHLSKINLFSHYAKISETCKIVEYIHEVYNYKVYLQDSSNVLLIAIVNQLQDSIKNEVVEKILELFNNNDSLLLYFKAESDSECRIQKASELQFSNNVENKIMSILKDMKNVYPIVNIYVIDVIAKLNDPEIFKKLLNVLDCMLESSLNSVKTALTVYLILLFKARSELFLILIDNLSIYFKVIIKYYKYNNQLYIKQFINNYLHLLSTSITSYNCGNKLVNTIYNNLIMSKNDKNSGINSDIIPYVNIYYNLLQNLYCDENTFMTKDMSSRAELQEVIDKEEIKQSGTESFDNWNNENIYKVLNSINLYDKNSNVFLAVIKSLMNKLLLNLPDPRAIFNELMSKIHYDSFKISLIKLLILNNNFSLTSELLLHYTGLKDEKSESVESSVFNTGLLDLYVTVLTKNVNTIVNKRLSNKELSNYCSILCNNVEILNKVKGEDELLEKFYNLIKEFKTNITPNLDTEVILENTLIVTLLVYYIINTNLQRSDDVLQLFMNHIYNYVTTKEHDKHEPDDNLLYNMIVYNIFNYDDENLMNKLYNTVNKLAFKCVNKKFNSQNWDTIFKITLNNDLNIINEMLTSNNILKQEGEESEDDEYTESASEEEEEDTDEDDEVEEDEDTVVSDDEDDEEGDTEEEDNNVDEEDTDKEFEGDVDDLVVENFSELINETSVSKEKEKKKDYSLKITGYNLLLYLDSLDLNRLYLVLKDYNTSLKHNYSNAIYKFLSKMADNSMPVNDVSIKDNGSELASDNVCVTVKVCDEEEKFELSEKVVRVLNYLLNNKNMKNVIVLTFKIMSKNGVDVEKVLNYITCVMYTKRTVTNHDILITLYKTFRVPCKINLFKLLMNNMKSVIKSKLLTLYTFLLNNDQVWSIEEVLQVVHKLLLELNRAGNEESGSELTFMDTVPNVSKQYLKSLVLFINNLVRHINKSSKLKENKQVHGKLNEINQVVKTLNNKVLNKYYVKYII</sequence>
<dbReference type="EMBL" id="UIVT01000003">
    <property type="protein sequence ID" value="SVP93392.1"/>
    <property type="molecule type" value="Genomic_DNA"/>
</dbReference>
<dbReference type="VEuPathDB" id="PiroplasmaDB:TA03525"/>
<evidence type="ECO:0000313" key="3">
    <source>
        <dbReference type="EMBL" id="SVP93392.1"/>
    </source>
</evidence>
<dbReference type="EMBL" id="UIVS01000003">
    <property type="protein sequence ID" value="SVP92588.1"/>
    <property type="molecule type" value="Genomic_DNA"/>
</dbReference>
<evidence type="ECO:0000313" key="2">
    <source>
        <dbReference type="EMBL" id="SVP92588.1"/>
    </source>
</evidence>
<accession>A0A3B0MVA4</accession>
<dbReference type="Pfam" id="PF04931">
    <property type="entry name" value="DNA_pol_phi"/>
    <property type="match status" value="1"/>
</dbReference>
<reference evidence="3" key="1">
    <citation type="submission" date="2018-07" db="EMBL/GenBank/DDBJ databases">
        <authorList>
            <person name="Quirk P.G."/>
            <person name="Krulwich T.A."/>
        </authorList>
    </citation>
    <scope>NUCLEOTIDE SEQUENCE</scope>
    <source>
        <strain evidence="3">Anand</strain>
    </source>
</reference>
<protein>
    <submittedName>
        <fullName evidence="3">Uncharacterized protein</fullName>
    </submittedName>
</protein>
<dbReference type="GO" id="GO:0003677">
    <property type="term" value="F:DNA binding"/>
    <property type="evidence" value="ECO:0007669"/>
    <property type="project" value="InterPro"/>
</dbReference>
<proteinExistence type="predicted"/>
<dbReference type="GO" id="GO:0005730">
    <property type="term" value="C:nucleolus"/>
    <property type="evidence" value="ECO:0007669"/>
    <property type="project" value="InterPro"/>
</dbReference>
<dbReference type="AlphaFoldDB" id="A0A3B0MVA4"/>